<dbReference type="OrthoDB" id="9804602at2"/>
<dbReference type="CDD" id="cd20298">
    <property type="entry name" value="cupin_UAH"/>
    <property type="match status" value="1"/>
</dbReference>
<keyword evidence="7" id="KW-1185">Reference proteome</keyword>
<gene>
    <name evidence="6" type="ORF">SAMN05444417_1451</name>
</gene>
<dbReference type="Gene3D" id="2.60.120.480">
    <property type="entry name" value="Ureidoglycolate hydrolase"/>
    <property type="match status" value="1"/>
</dbReference>
<keyword evidence="2" id="KW-0659">Purine metabolism</keyword>
<dbReference type="GO" id="GO:0006144">
    <property type="term" value="P:purine nucleobase metabolic process"/>
    <property type="evidence" value="ECO:0007669"/>
    <property type="project" value="UniProtKB-KW"/>
</dbReference>
<evidence type="ECO:0000256" key="1">
    <source>
        <dbReference type="ARBA" id="ARBA00011738"/>
    </source>
</evidence>
<evidence type="ECO:0000313" key="6">
    <source>
        <dbReference type="EMBL" id="SHI66500.1"/>
    </source>
</evidence>
<dbReference type="RefSeq" id="WP_083601204.1">
    <property type="nucleotide sequence ID" value="NZ_FQYO01000002.1"/>
</dbReference>
<proteinExistence type="predicted"/>
<evidence type="ECO:0000256" key="5">
    <source>
        <dbReference type="SAM" id="MobiDB-lite"/>
    </source>
</evidence>
<dbReference type="InterPro" id="IPR007247">
    <property type="entry name" value="Ureidogly_lyase"/>
</dbReference>
<dbReference type="EMBL" id="FQYO01000002">
    <property type="protein sequence ID" value="SHI66500.1"/>
    <property type="molecule type" value="Genomic_DNA"/>
</dbReference>
<evidence type="ECO:0000256" key="4">
    <source>
        <dbReference type="ARBA" id="ARBA00047684"/>
    </source>
</evidence>
<evidence type="ECO:0000256" key="2">
    <source>
        <dbReference type="ARBA" id="ARBA00022631"/>
    </source>
</evidence>
<dbReference type="PANTHER" id="PTHR21221:SF1">
    <property type="entry name" value="UREIDOGLYCOLATE LYASE"/>
    <property type="match status" value="1"/>
</dbReference>
<dbReference type="GO" id="GO:0000256">
    <property type="term" value="P:allantoin catabolic process"/>
    <property type="evidence" value="ECO:0007669"/>
    <property type="project" value="InterPro"/>
</dbReference>
<feature type="compositionally biased region" description="Low complexity" evidence="5">
    <location>
        <begin position="7"/>
        <end position="25"/>
    </location>
</feature>
<dbReference type="InterPro" id="IPR024060">
    <property type="entry name" value="Ureidoglycolate_lyase_dom_sf"/>
</dbReference>
<dbReference type="InterPro" id="IPR011051">
    <property type="entry name" value="RmlC_Cupin_sf"/>
</dbReference>
<dbReference type="PANTHER" id="PTHR21221">
    <property type="entry name" value="UREIDOGLYCOLATE HYDROLASE"/>
    <property type="match status" value="1"/>
</dbReference>
<evidence type="ECO:0000313" key="7">
    <source>
        <dbReference type="Proteomes" id="UP000184292"/>
    </source>
</evidence>
<dbReference type="STRING" id="1447782.SAMN05444417_1451"/>
<evidence type="ECO:0000256" key="3">
    <source>
        <dbReference type="ARBA" id="ARBA00023239"/>
    </source>
</evidence>
<reference evidence="6 7" key="1">
    <citation type="submission" date="2016-11" db="EMBL/GenBank/DDBJ databases">
        <authorList>
            <person name="Jaros S."/>
            <person name="Januszkiewicz K."/>
            <person name="Wedrychowicz H."/>
        </authorList>
    </citation>
    <scope>NUCLEOTIDE SEQUENCE [LARGE SCALE GENOMIC DNA]</scope>
    <source>
        <strain evidence="6 7">DSM 100565</strain>
    </source>
</reference>
<feature type="region of interest" description="Disordered" evidence="5">
    <location>
        <begin position="1"/>
        <end position="25"/>
    </location>
</feature>
<protein>
    <submittedName>
        <fullName evidence="6">Ureidoglycolate lyase</fullName>
    </submittedName>
</protein>
<dbReference type="SUPFAM" id="SSF51182">
    <property type="entry name" value="RmlC-like cupins"/>
    <property type="match status" value="1"/>
</dbReference>
<dbReference type="InterPro" id="IPR047233">
    <property type="entry name" value="UAH_cupin"/>
</dbReference>
<organism evidence="6 7">
    <name type="scientific">Wenxinia saemankumensis</name>
    <dbReference type="NCBI Taxonomy" id="1447782"/>
    <lineage>
        <taxon>Bacteria</taxon>
        <taxon>Pseudomonadati</taxon>
        <taxon>Pseudomonadota</taxon>
        <taxon>Alphaproteobacteria</taxon>
        <taxon>Rhodobacterales</taxon>
        <taxon>Roseobacteraceae</taxon>
        <taxon>Wenxinia</taxon>
    </lineage>
</organism>
<accession>A0A1M6CZW8</accession>
<keyword evidence="3 6" id="KW-0456">Lyase</keyword>
<comment type="subunit">
    <text evidence="1">Homodimer.</text>
</comment>
<name>A0A1M6CZW8_9RHOB</name>
<comment type="catalytic activity">
    <reaction evidence="4">
        <text>(S)-ureidoglycolate = urea + glyoxylate</text>
        <dbReference type="Rhea" id="RHEA:11304"/>
        <dbReference type="ChEBI" id="CHEBI:16199"/>
        <dbReference type="ChEBI" id="CHEBI:36655"/>
        <dbReference type="ChEBI" id="CHEBI:57296"/>
        <dbReference type="EC" id="4.3.2.3"/>
    </reaction>
</comment>
<dbReference type="Pfam" id="PF04115">
    <property type="entry name" value="Ureidogly_lyase"/>
    <property type="match status" value="1"/>
</dbReference>
<dbReference type="GO" id="GO:0050385">
    <property type="term" value="F:ureidoglycolate lyase activity"/>
    <property type="evidence" value="ECO:0007669"/>
    <property type="project" value="UniProtKB-EC"/>
</dbReference>
<dbReference type="AlphaFoldDB" id="A0A1M6CZW8"/>
<sequence>MSRTPPAGSFAARAEGAAKANGAAPRAVRLLPPDPAAFAPYGEFVEPPSGEDRRRFYSAHFDPPPGQSAPVLHTNRVPAASLPLVCDLVERHPHAAQVFLPLDVARYAVLVMPADEDGAPVPSRACGFLVPGTRGVVYRPGTWHMGATALDRDGHFAVLMWRGGPRADDEFRPVPPITLTEGPP</sequence>
<dbReference type="Proteomes" id="UP000184292">
    <property type="component" value="Unassembled WGS sequence"/>
</dbReference>
<dbReference type="GO" id="GO:0004848">
    <property type="term" value="F:ureidoglycolate hydrolase activity"/>
    <property type="evidence" value="ECO:0007669"/>
    <property type="project" value="InterPro"/>
</dbReference>